<sequence>MNLIEINLIQIEILILTYLNVASSQEIYFYPLLFIQENHESQIHNQFLNLFQSVTNLLLSQDINLNQEKQVENNQFYEFDSSYFIGNDCLNNFRCSLKFQIFLQCYSRIFLRIQQLLQKLLHSMGSKPCCCESPKNQFSEINIIIQQISQEVRLPTKNPPQKPVPLQMMKSLKQEDDFGFFLVMEQYERLLRKKNHRIRSASPNQQIQTETKEFTTTQNLKKHQGKLDYQKSRSFSNTKISTSSQKSTIKSILKKRSTQNQISYKQEKSFTHRSFKFVHFDQAVSSKNAIFLRAYN</sequence>
<organism evidence="2 3">
    <name type="scientific">Paramecium tetraurelia</name>
    <dbReference type="NCBI Taxonomy" id="5888"/>
    <lineage>
        <taxon>Eukaryota</taxon>
        <taxon>Sar</taxon>
        <taxon>Alveolata</taxon>
        <taxon>Ciliophora</taxon>
        <taxon>Intramacronucleata</taxon>
        <taxon>Oligohymenophorea</taxon>
        <taxon>Peniculida</taxon>
        <taxon>Parameciidae</taxon>
        <taxon>Paramecium</taxon>
    </lineage>
</organism>
<protein>
    <recommendedName>
        <fullName evidence="4">Transmembrane protein</fullName>
    </recommendedName>
</protein>
<dbReference type="OrthoDB" id="10415192at2759"/>
<dbReference type="Proteomes" id="UP000000600">
    <property type="component" value="Unassembled WGS sequence"/>
</dbReference>
<dbReference type="RefSeq" id="XP_001462096.1">
    <property type="nucleotide sequence ID" value="XM_001462059.1"/>
</dbReference>
<feature type="signal peptide" evidence="1">
    <location>
        <begin position="1"/>
        <end position="24"/>
    </location>
</feature>
<dbReference type="EMBL" id="CT868679">
    <property type="protein sequence ID" value="CAK94723.1"/>
    <property type="molecule type" value="Genomic_DNA"/>
</dbReference>
<name>A0EHD2_PARTE</name>
<dbReference type="KEGG" id="ptm:GSPATT00027047001"/>
<evidence type="ECO:0000313" key="2">
    <source>
        <dbReference type="EMBL" id="CAK94723.1"/>
    </source>
</evidence>
<reference evidence="2 3" key="1">
    <citation type="journal article" date="2006" name="Nature">
        <title>Global trends of whole-genome duplications revealed by the ciliate Paramecium tetraurelia.</title>
        <authorList>
            <consortium name="Genoscope"/>
            <person name="Aury J.-M."/>
            <person name="Jaillon O."/>
            <person name="Duret L."/>
            <person name="Noel B."/>
            <person name="Jubin C."/>
            <person name="Porcel B.M."/>
            <person name="Segurens B."/>
            <person name="Daubin V."/>
            <person name="Anthouard V."/>
            <person name="Aiach N."/>
            <person name="Arnaiz O."/>
            <person name="Billaut A."/>
            <person name="Beisson J."/>
            <person name="Blanc I."/>
            <person name="Bouhouche K."/>
            <person name="Camara F."/>
            <person name="Duharcourt S."/>
            <person name="Guigo R."/>
            <person name="Gogendeau D."/>
            <person name="Katinka M."/>
            <person name="Keller A.-M."/>
            <person name="Kissmehl R."/>
            <person name="Klotz C."/>
            <person name="Koll F."/>
            <person name="Le Moue A."/>
            <person name="Lepere C."/>
            <person name="Malinsky S."/>
            <person name="Nowacki M."/>
            <person name="Nowak J.K."/>
            <person name="Plattner H."/>
            <person name="Poulain J."/>
            <person name="Ruiz F."/>
            <person name="Serrano V."/>
            <person name="Zagulski M."/>
            <person name="Dessen P."/>
            <person name="Betermier M."/>
            <person name="Weissenbach J."/>
            <person name="Scarpelli C."/>
            <person name="Schachter V."/>
            <person name="Sperling L."/>
            <person name="Meyer E."/>
            <person name="Cohen J."/>
            <person name="Wincker P."/>
        </authorList>
    </citation>
    <scope>NUCLEOTIDE SEQUENCE [LARGE SCALE GENOMIC DNA]</scope>
    <source>
        <strain evidence="2 3">Stock d4-2</strain>
    </source>
</reference>
<proteinExistence type="predicted"/>
<dbReference type="GeneID" id="5047881"/>
<gene>
    <name evidence="2" type="ORF">GSPATT00027047001</name>
</gene>
<keyword evidence="1" id="KW-0732">Signal</keyword>
<evidence type="ECO:0000256" key="1">
    <source>
        <dbReference type="SAM" id="SignalP"/>
    </source>
</evidence>
<evidence type="ECO:0000313" key="3">
    <source>
        <dbReference type="Proteomes" id="UP000000600"/>
    </source>
</evidence>
<evidence type="ECO:0008006" key="4">
    <source>
        <dbReference type="Google" id="ProtNLM"/>
    </source>
</evidence>
<dbReference type="InParanoid" id="A0EHD2"/>
<feature type="chain" id="PRO_5002624397" description="Transmembrane protein" evidence="1">
    <location>
        <begin position="25"/>
        <end position="296"/>
    </location>
</feature>
<dbReference type="AlphaFoldDB" id="A0EHD2"/>
<keyword evidence="3" id="KW-1185">Reference proteome</keyword>
<dbReference type="OMA" id="QIFLQCY"/>
<dbReference type="HOGENOM" id="CLU_941541_0_0_1"/>
<accession>A0EHD2</accession>